<dbReference type="InterPro" id="IPR035974">
    <property type="entry name" value="Rap/Ran-GAP_sf"/>
</dbReference>
<name>A0A9P6MGB0_9FUNG</name>
<dbReference type="SUPFAM" id="SSF111347">
    <property type="entry name" value="Rap/Ran-GAP"/>
    <property type="match status" value="1"/>
</dbReference>
<dbReference type="EMBL" id="JAAAHW010000892">
    <property type="protein sequence ID" value="KAF9998203.1"/>
    <property type="molecule type" value="Genomic_DNA"/>
</dbReference>
<sequence length="969" mass="102502">MSNTPLYYCSDRGLIGVDMDGSTTCRTTPNDIQTTLAGNNTQGCGHETQRIFALNDTILISLEEVPSSGPTNSPQRTRVVIRDETGRYAWDSEIFYREMLQAEESGRPQLAQKNSSRMSERFGSNPRRRKKELASQLVWRGSIKIREDEDLNKPKAGASTVCTLDSSQVTAVPLGLDALVWDGASSARDGDMLNHLLYYIGDKHPDCLFDGKTPLNQMNNGMALSTEPGHDASQTPGNSCTTNGVNRKSTIDFELDRHVHEETFYSRISDPQARAWYDKLVELRSSLIQADDDIDESYGSSTFMSLVGDPSWKAFSPQEQHRQQQPQTFPEGSTHQEPLKSEAPNRSNRFSWRRGRLEDVREACEEATGLDKALVGRDENQDQRSSLIGSLHDRVREENEDENEMLCGVHEEDASNMAKAFQLVLPPEPERPLDCYQHSRLLLSHLGLLYFDRFQEHNFVLLNQSSNLVREIINLDRRSGRETFKIALLFVAAGQEGEQAILRNSRGSAAYNRFVQDLGWEVDLTEHSGYMGGLERNGSNGQTAIYYCSSTCEVIFHEVVRMPTEPEDRQLKKKRHVGNDHVHIVWSEHSRSYDRNTIGGDFGNVIIVLTPLLDSLRDEKGELPSSSSSSSSSSSGIMVHEKGLLEDTYGSCLVSVEVIRDNNLPVFGPLVDGMVVPMSQLGRLVRQTVIHAARLATAPPPLPPTPSSAGIVVAANANANAIGAAVGTLGTPTSVIGAGGGMTGFMGGTAVGTTTTTTTITTISGVGSGSGAGGGTGVQLGGYRAGGYQTVTGSTMNSMIQGYPPLPPSGNSTAVANGYGSTVAGTLSTTALHMAAAAAVSGAGPSAMAGGGGGSVTTTTTATTTAHLAASVTNLGNLGTGSNAASVVSLISNSGSVHGGAGGGNGGGTSNVNVGPGTGIGTGTGGGGSMQYGAGAGAGPLHGGLVTANGFGSTSTLASMTANANTQQQ</sequence>
<dbReference type="GO" id="GO:0005096">
    <property type="term" value="F:GTPase activator activity"/>
    <property type="evidence" value="ECO:0007669"/>
    <property type="project" value="UniProtKB-KW"/>
</dbReference>
<dbReference type="OrthoDB" id="19311at2759"/>
<evidence type="ECO:0000313" key="4">
    <source>
        <dbReference type="EMBL" id="KAF9998203.1"/>
    </source>
</evidence>
<dbReference type="PANTHER" id="PTHR10063">
    <property type="entry name" value="TUBERIN"/>
    <property type="match status" value="1"/>
</dbReference>
<dbReference type="GO" id="GO:0005737">
    <property type="term" value="C:cytoplasm"/>
    <property type="evidence" value="ECO:0007669"/>
    <property type="project" value="TreeGrafter"/>
</dbReference>
<protein>
    <submittedName>
        <fullName evidence="4">Ral GTPase-activating protein subunit alpha-2</fullName>
    </submittedName>
</protein>
<keyword evidence="5" id="KW-1185">Reference proteome</keyword>
<dbReference type="Pfam" id="PF02145">
    <property type="entry name" value="Rap_GAP"/>
    <property type="match status" value="1"/>
</dbReference>
<dbReference type="InterPro" id="IPR027107">
    <property type="entry name" value="Tuberin/Ral-act_asu"/>
</dbReference>
<dbReference type="GO" id="GO:0051056">
    <property type="term" value="P:regulation of small GTPase mediated signal transduction"/>
    <property type="evidence" value="ECO:0007669"/>
    <property type="project" value="InterPro"/>
</dbReference>
<feature type="domain" description="Rap-GAP" evidence="3">
    <location>
        <begin position="472"/>
        <end position="717"/>
    </location>
</feature>
<reference evidence="4" key="1">
    <citation type="journal article" date="2020" name="Fungal Divers.">
        <title>Resolving the Mortierellaceae phylogeny through synthesis of multi-gene phylogenetics and phylogenomics.</title>
        <authorList>
            <person name="Vandepol N."/>
            <person name="Liber J."/>
            <person name="Desiro A."/>
            <person name="Na H."/>
            <person name="Kennedy M."/>
            <person name="Barry K."/>
            <person name="Grigoriev I.V."/>
            <person name="Miller A.N."/>
            <person name="O'Donnell K."/>
            <person name="Stajich J.E."/>
            <person name="Bonito G."/>
        </authorList>
    </citation>
    <scope>NUCLEOTIDE SEQUENCE</scope>
    <source>
        <strain evidence="4">MES-2147</strain>
    </source>
</reference>
<feature type="region of interest" description="Disordered" evidence="2">
    <location>
        <begin position="309"/>
        <end position="348"/>
    </location>
</feature>
<feature type="region of interest" description="Disordered" evidence="2">
    <location>
        <begin position="105"/>
        <end position="133"/>
    </location>
</feature>
<evidence type="ECO:0000256" key="2">
    <source>
        <dbReference type="SAM" id="MobiDB-lite"/>
    </source>
</evidence>
<accession>A0A9P6MGB0</accession>
<evidence type="ECO:0000313" key="5">
    <source>
        <dbReference type="Proteomes" id="UP000749646"/>
    </source>
</evidence>
<feature type="region of interest" description="Disordered" evidence="2">
    <location>
        <begin position="901"/>
        <end position="922"/>
    </location>
</feature>
<proteinExistence type="predicted"/>
<dbReference type="Proteomes" id="UP000749646">
    <property type="component" value="Unassembled WGS sequence"/>
</dbReference>
<evidence type="ECO:0000256" key="1">
    <source>
        <dbReference type="ARBA" id="ARBA00022468"/>
    </source>
</evidence>
<organism evidence="4 5">
    <name type="scientific">Modicella reniformis</name>
    <dbReference type="NCBI Taxonomy" id="1440133"/>
    <lineage>
        <taxon>Eukaryota</taxon>
        <taxon>Fungi</taxon>
        <taxon>Fungi incertae sedis</taxon>
        <taxon>Mucoromycota</taxon>
        <taxon>Mortierellomycotina</taxon>
        <taxon>Mortierellomycetes</taxon>
        <taxon>Mortierellales</taxon>
        <taxon>Mortierellaceae</taxon>
        <taxon>Modicella</taxon>
    </lineage>
</organism>
<dbReference type="AlphaFoldDB" id="A0A9P6MGB0"/>
<feature type="non-terminal residue" evidence="4">
    <location>
        <position position="969"/>
    </location>
</feature>
<dbReference type="GO" id="GO:0005634">
    <property type="term" value="C:nucleus"/>
    <property type="evidence" value="ECO:0007669"/>
    <property type="project" value="InterPro"/>
</dbReference>
<gene>
    <name evidence="4" type="primary">RALGAPA2</name>
    <name evidence="4" type="ORF">BGZ65_006273</name>
</gene>
<keyword evidence="1" id="KW-0343">GTPase activation</keyword>
<dbReference type="PANTHER" id="PTHR10063:SF11">
    <property type="entry name" value="RHO GTPASE-ACTIVATING PROTEIN CG5521-RELATED"/>
    <property type="match status" value="1"/>
</dbReference>
<evidence type="ECO:0000259" key="3">
    <source>
        <dbReference type="PROSITE" id="PS50085"/>
    </source>
</evidence>
<dbReference type="PROSITE" id="PS50085">
    <property type="entry name" value="RAPGAP"/>
    <property type="match status" value="1"/>
</dbReference>
<dbReference type="InterPro" id="IPR000331">
    <property type="entry name" value="Rap/Ran_GAP_dom"/>
</dbReference>
<dbReference type="Gene3D" id="3.40.50.11210">
    <property type="entry name" value="Rap/Ran-GAP"/>
    <property type="match status" value="1"/>
</dbReference>
<dbReference type="FunFam" id="3.40.50.11210:FF:000001">
    <property type="entry name" value="Ral GTPase-activating protein subunit alpha-1 isoform 1"/>
    <property type="match status" value="1"/>
</dbReference>
<feature type="region of interest" description="Disordered" evidence="2">
    <location>
        <begin position="373"/>
        <end position="398"/>
    </location>
</feature>
<comment type="caution">
    <text evidence="4">The sequence shown here is derived from an EMBL/GenBank/DDBJ whole genome shotgun (WGS) entry which is preliminary data.</text>
</comment>